<evidence type="ECO:0000313" key="7">
    <source>
        <dbReference type="EMBL" id="SDB11790.1"/>
    </source>
</evidence>
<dbReference type="RefSeq" id="WP_090172634.1">
    <property type="nucleotide sequence ID" value="NZ_FMXR01000007.1"/>
</dbReference>
<dbReference type="Proteomes" id="UP000199228">
    <property type="component" value="Unassembled WGS sequence"/>
</dbReference>
<evidence type="ECO:0000256" key="5">
    <source>
        <dbReference type="ARBA" id="ARBA00023004"/>
    </source>
</evidence>
<keyword evidence="4" id="KW-0249">Electron transport</keyword>
<protein>
    <submittedName>
        <fullName evidence="7">Superoxide reductase</fullName>
    </submittedName>
</protein>
<dbReference type="GO" id="GO:0005506">
    <property type="term" value="F:iron ion binding"/>
    <property type="evidence" value="ECO:0007669"/>
    <property type="project" value="InterPro"/>
</dbReference>
<feature type="domain" description="Desulfoferrodoxin ferrous iron-binding" evidence="6">
    <location>
        <begin position="38"/>
        <end position="122"/>
    </location>
</feature>
<dbReference type="SUPFAM" id="SSF49367">
    <property type="entry name" value="Superoxide reductase-like"/>
    <property type="match status" value="1"/>
</dbReference>
<dbReference type="GO" id="GO:0016491">
    <property type="term" value="F:oxidoreductase activity"/>
    <property type="evidence" value="ECO:0007669"/>
    <property type="project" value="InterPro"/>
</dbReference>
<gene>
    <name evidence="7" type="ORF">SAMN02910417_00880</name>
</gene>
<name>A0A1G6ATV2_EUBOX</name>
<keyword evidence="5" id="KW-0408">Iron</keyword>
<dbReference type="Gene3D" id="2.60.40.730">
    <property type="entry name" value="SOR catalytic domain"/>
    <property type="match status" value="1"/>
</dbReference>
<dbReference type="InterPro" id="IPR002742">
    <property type="entry name" value="Desulfoferrodoxin_Fe-bd_dom"/>
</dbReference>
<dbReference type="InterPro" id="IPR036073">
    <property type="entry name" value="Desulfoferrodoxin_Fe-bd_dom_sf"/>
</dbReference>
<evidence type="ECO:0000313" key="8">
    <source>
        <dbReference type="Proteomes" id="UP000199228"/>
    </source>
</evidence>
<proteinExistence type="inferred from homology"/>
<evidence type="ECO:0000256" key="4">
    <source>
        <dbReference type="ARBA" id="ARBA00022982"/>
    </source>
</evidence>
<dbReference type="Pfam" id="PF01880">
    <property type="entry name" value="Desulfoferrodox"/>
    <property type="match status" value="1"/>
</dbReference>
<dbReference type="PANTHER" id="PTHR36541:SF1">
    <property type="entry name" value="SUPEROXIDE REDUCTASE-RELATED"/>
    <property type="match status" value="1"/>
</dbReference>
<evidence type="ECO:0000256" key="1">
    <source>
        <dbReference type="ARBA" id="ARBA00005941"/>
    </source>
</evidence>
<evidence type="ECO:0000256" key="3">
    <source>
        <dbReference type="ARBA" id="ARBA00022723"/>
    </source>
</evidence>
<dbReference type="InterPro" id="IPR051233">
    <property type="entry name" value="Desulfoferrodoxin_SOR"/>
</dbReference>
<dbReference type="EMBL" id="FMXR01000007">
    <property type="protein sequence ID" value="SDB11790.1"/>
    <property type="molecule type" value="Genomic_DNA"/>
</dbReference>
<organism evidence="7 8">
    <name type="scientific">Eubacterium oxidoreducens</name>
    <dbReference type="NCBI Taxonomy" id="1732"/>
    <lineage>
        <taxon>Bacteria</taxon>
        <taxon>Bacillati</taxon>
        <taxon>Bacillota</taxon>
        <taxon>Clostridia</taxon>
        <taxon>Eubacteriales</taxon>
        <taxon>Eubacteriaceae</taxon>
        <taxon>Eubacterium</taxon>
    </lineage>
</organism>
<reference evidence="7 8" key="1">
    <citation type="submission" date="2016-10" db="EMBL/GenBank/DDBJ databases">
        <authorList>
            <person name="de Groot N.N."/>
        </authorList>
    </citation>
    <scope>NUCLEOTIDE SEQUENCE [LARGE SCALE GENOMIC DNA]</scope>
    <source>
        <strain evidence="7 8">DSM 3217</strain>
    </source>
</reference>
<sequence>MKFYVCGKCGNLVGMVKESGVAMMCCGEKMTELIPGTSDGAAEKHVPEFKVDGNKVTVNVGSVDHPMVEEHFIEWIAIETKKGAQRKVLSAGDKPCVEFALTQDDAVVAVYAYCNLHGLWKAQ</sequence>
<dbReference type="PANTHER" id="PTHR36541">
    <property type="entry name" value="SUPEROXIDE REDUCTASE-RELATED"/>
    <property type="match status" value="1"/>
</dbReference>
<dbReference type="SUPFAM" id="SSF57802">
    <property type="entry name" value="Rubredoxin-like"/>
    <property type="match status" value="1"/>
</dbReference>
<comment type="similarity">
    <text evidence="1">Belongs to the desulfoferrodoxin family.</text>
</comment>
<dbReference type="AlphaFoldDB" id="A0A1G6ATV2"/>
<dbReference type="STRING" id="1732.SAMN02910417_00880"/>
<evidence type="ECO:0000259" key="6">
    <source>
        <dbReference type="Pfam" id="PF01880"/>
    </source>
</evidence>
<keyword evidence="8" id="KW-1185">Reference proteome</keyword>
<evidence type="ECO:0000256" key="2">
    <source>
        <dbReference type="ARBA" id="ARBA00022448"/>
    </source>
</evidence>
<accession>A0A1G6ATV2</accession>
<keyword evidence="3" id="KW-0479">Metal-binding</keyword>
<dbReference type="OrthoDB" id="9814936at2"/>
<keyword evidence="2" id="KW-0813">Transport</keyword>